<evidence type="ECO:0000313" key="1">
    <source>
        <dbReference type="EMBL" id="EUA30310.1"/>
    </source>
</evidence>
<gene>
    <name evidence="1" type="ORF">I553_4567</name>
</gene>
<name>X8AHJ1_MYCXE</name>
<proteinExistence type="predicted"/>
<dbReference type="AlphaFoldDB" id="X8AHJ1"/>
<accession>X8AHJ1</accession>
<reference evidence="1" key="1">
    <citation type="submission" date="2014-01" db="EMBL/GenBank/DDBJ databases">
        <authorList>
            <person name="Brown-Elliot B."/>
            <person name="Wallace R."/>
            <person name="Lenaerts A."/>
            <person name="Ordway D."/>
            <person name="DeGroote M.A."/>
            <person name="Parker T."/>
            <person name="Sizemore C."/>
            <person name="Tallon L.J."/>
            <person name="Sadzewicz L.K."/>
            <person name="Sengamalay N."/>
            <person name="Fraser C.M."/>
            <person name="Hine E."/>
            <person name="Shefchek K.A."/>
            <person name="Das S.P."/>
            <person name="Tettelin H."/>
        </authorList>
    </citation>
    <scope>NUCLEOTIDE SEQUENCE [LARGE SCALE GENOMIC DNA]</scope>
    <source>
        <strain evidence="1">4042</strain>
    </source>
</reference>
<sequence>MEAVEGLARQYCVRPSIPTLAQAGSTSSKISVRRCRCG</sequence>
<comment type="caution">
    <text evidence="1">The sequence shown here is derived from an EMBL/GenBank/DDBJ whole genome shotgun (WGS) entry which is preliminary data.</text>
</comment>
<dbReference type="EMBL" id="JAOB01000060">
    <property type="protein sequence ID" value="EUA30310.1"/>
    <property type="molecule type" value="Genomic_DNA"/>
</dbReference>
<protein>
    <submittedName>
        <fullName evidence="1">Uncharacterized protein</fullName>
    </submittedName>
</protein>
<organism evidence="1">
    <name type="scientific">Mycobacterium xenopi 4042</name>
    <dbReference type="NCBI Taxonomy" id="1299334"/>
    <lineage>
        <taxon>Bacteria</taxon>
        <taxon>Bacillati</taxon>
        <taxon>Actinomycetota</taxon>
        <taxon>Actinomycetes</taxon>
        <taxon>Mycobacteriales</taxon>
        <taxon>Mycobacteriaceae</taxon>
        <taxon>Mycobacterium</taxon>
    </lineage>
</organism>